<reference evidence="5" key="1">
    <citation type="submission" date="2020-07" db="EMBL/GenBank/DDBJ databases">
        <title>Huge and variable diversity of episymbiotic CPR bacteria and DPANN archaea in groundwater ecosystems.</title>
        <authorList>
            <person name="He C.Y."/>
            <person name="Keren R."/>
            <person name="Whittaker M."/>
            <person name="Farag I.F."/>
            <person name="Doudna J."/>
            <person name="Cate J.H.D."/>
            <person name="Banfield J.F."/>
        </authorList>
    </citation>
    <scope>NUCLEOTIDE SEQUENCE</scope>
    <source>
        <strain evidence="5">NC_groundwater_717_Ag_S-0.2um_59_8</strain>
    </source>
</reference>
<sequence length="297" mass="32272">MFPARFNYYRAESLPEVLDLLARHGSEGKILAGGQSVIPLMKLRLASPAVLIDINRVRELQAIAGDERGGLRIGALTRHHHMEIKKWPRSLALLMDAARDIGDPQVRNLGTVGGALAEVDPAGDWGPVMLSLGARVRAVSPKGERTLPIDELFVDAFTTCLAEDELLREVEIPPLSDGTGTAYLKMERKAGDFAIASAAVRVNRSPDGRCQDVGIGLGGVGLVPLRARGAEDLLRGSNLEEELIREAEESVRKECEPLADIRGSVEFKRQVVGVLFRRALKIALRRAQGEEVEAGHV</sequence>
<dbReference type="Proteomes" id="UP000741360">
    <property type="component" value="Unassembled WGS sequence"/>
</dbReference>
<dbReference type="PROSITE" id="PS51387">
    <property type="entry name" value="FAD_PCMH"/>
    <property type="match status" value="1"/>
</dbReference>
<evidence type="ECO:0000256" key="1">
    <source>
        <dbReference type="ARBA" id="ARBA00022630"/>
    </source>
</evidence>
<dbReference type="Gene3D" id="3.30.390.50">
    <property type="entry name" value="CO dehydrogenase flavoprotein, C-terminal domain"/>
    <property type="match status" value="1"/>
</dbReference>
<accession>A0A932GND7</accession>
<keyword evidence="1" id="KW-0285">Flavoprotein</keyword>
<comment type="caution">
    <text evidence="5">The sequence shown here is derived from an EMBL/GenBank/DDBJ whole genome shotgun (WGS) entry which is preliminary data.</text>
</comment>
<dbReference type="SMART" id="SM01092">
    <property type="entry name" value="CO_deh_flav_C"/>
    <property type="match status" value="1"/>
</dbReference>
<evidence type="ECO:0000256" key="3">
    <source>
        <dbReference type="ARBA" id="ARBA00023002"/>
    </source>
</evidence>
<dbReference type="PANTHER" id="PTHR42659">
    <property type="entry name" value="XANTHINE DEHYDROGENASE SUBUNIT C-RELATED"/>
    <property type="match status" value="1"/>
</dbReference>
<dbReference type="Gene3D" id="3.30.43.10">
    <property type="entry name" value="Uridine Diphospho-n-acetylenolpyruvylglucosamine Reductase, domain 2"/>
    <property type="match status" value="1"/>
</dbReference>
<dbReference type="Gene3D" id="3.30.465.10">
    <property type="match status" value="1"/>
</dbReference>
<dbReference type="SUPFAM" id="SSF56176">
    <property type="entry name" value="FAD-binding/transporter-associated domain-like"/>
    <property type="match status" value="1"/>
</dbReference>
<dbReference type="InterPro" id="IPR016167">
    <property type="entry name" value="FAD-bd_PCMH_sub1"/>
</dbReference>
<proteinExistence type="predicted"/>
<organism evidence="5 6">
    <name type="scientific">Tectimicrobiota bacterium</name>
    <dbReference type="NCBI Taxonomy" id="2528274"/>
    <lineage>
        <taxon>Bacteria</taxon>
        <taxon>Pseudomonadati</taxon>
        <taxon>Nitrospinota/Tectimicrobiota group</taxon>
        <taxon>Candidatus Tectimicrobiota</taxon>
    </lineage>
</organism>
<keyword evidence="2" id="KW-0274">FAD</keyword>
<dbReference type="Pfam" id="PF03450">
    <property type="entry name" value="CO_deh_flav_C"/>
    <property type="match status" value="1"/>
</dbReference>
<dbReference type="InterPro" id="IPR036318">
    <property type="entry name" value="FAD-bd_PCMH-like_sf"/>
</dbReference>
<dbReference type="InterPro" id="IPR016169">
    <property type="entry name" value="FAD-bd_PCMH_sub2"/>
</dbReference>
<dbReference type="InterPro" id="IPR016166">
    <property type="entry name" value="FAD-bd_PCMH"/>
</dbReference>
<dbReference type="InterPro" id="IPR002346">
    <property type="entry name" value="Mopterin_DH_FAD-bd"/>
</dbReference>
<dbReference type="GO" id="GO:0071949">
    <property type="term" value="F:FAD binding"/>
    <property type="evidence" value="ECO:0007669"/>
    <property type="project" value="InterPro"/>
</dbReference>
<evidence type="ECO:0000313" key="6">
    <source>
        <dbReference type="Proteomes" id="UP000741360"/>
    </source>
</evidence>
<dbReference type="AlphaFoldDB" id="A0A932GND7"/>
<evidence type="ECO:0000259" key="4">
    <source>
        <dbReference type="PROSITE" id="PS51387"/>
    </source>
</evidence>
<dbReference type="Pfam" id="PF00941">
    <property type="entry name" value="FAD_binding_5"/>
    <property type="match status" value="1"/>
</dbReference>
<gene>
    <name evidence="5" type="ORF">HYY65_02465</name>
</gene>
<keyword evidence="3" id="KW-0560">Oxidoreductase</keyword>
<dbReference type="PANTHER" id="PTHR42659:SF2">
    <property type="entry name" value="XANTHINE DEHYDROGENASE SUBUNIT C-RELATED"/>
    <property type="match status" value="1"/>
</dbReference>
<evidence type="ECO:0000256" key="2">
    <source>
        <dbReference type="ARBA" id="ARBA00022827"/>
    </source>
</evidence>
<dbReference type="GO" id="GO:0016491">
    <property type="term" value="F:oxidoreductase activity"/>
    <property type="evidence" value="ECO:0007669"/>
    <property type="project" value="UniProtKB-KW"/>
</dbReference>
<feature type="domain" description="FAD-binding PCMH-type" evidence="4">
    <location>
        <begin position="1"/>
        <end position="177"/>
    </location>
</feature>
<dbReference type="InterPro" id="IPR036683">
    <property type="entry name" value="CO_DH_flav_C_dom_sf"/>
</dbReference>
<name>A0A932GND7_UNCTE</name>
<dbReference type="InterPro" id="IPR051312">
    <property type="entry name" value="Diverse_Substr_Oxidored"/>
</dbReference>
<protein>
    <submittedName>
        <fullName evidence="5">Xanthine dehydrogenase family protein subunit M</fullName>
    </submittedName>
</protein>
<evidence type="ECO:0000313" key="5">
    <source>
        <dbReference type="EMBL" id="MBI3013937.1"/>
    </source>
</evidence>
<dbReference type="SUPFAM" id="SSF55447">
    <property type="entry name" value="CO dehydrogenase flavoprotein C-terminal domain-like"/>
    <property type="match status" value="1"/>
</dbReference>
<dbReference type="EMBL" id="JACPSX010000042">
    <property type="protein sequence ID" value="MBI3013937.1"/>
    <property type="molecule type" value="Genomic_DNA"/>
</dbReference>
<dbReference type="InterPro" id="IPR005107">
    <property type="entry name" value="CO_DH_flav_C"/>
</dbReference>